<feature type="compositionally biased region" description="Basic and acidic residues" evidence="4">
    <location>
        <begin position="290"/>
        <end position="319"/>
    </location>
</feature>
<feature type="compositionally biased region" description="Acidic residues" evidence="4">
    <location>
        <begin position="921"/>
        <end position="931"/>
    </location>
</feature>
<evidence type="ECO:0000256" key="4">
    <source>
        <dbReference type="SAM" id="MobiDB-lite"/>
    </source>
</evidence>
<comment type="caution">
    <text evidence="5">The sequence shown here is derived from an EMBL/GenBank/DDBJ whole genome shotgun (WGS) entry which is preliminary data.</text>
</comment>
<feature type="compositionally biased region" description="Basic and acidic residues" evidence="4">
    <location>
        <begin position="684"/>
        <end position="693"/>
    </location>
</feature>
<feature type="compositionally biased region" description="Polar residues" evidence="4">
    <location>
        <begin position="249"/>
        <end position="259"/>
    </location>
</feature>
<feature type="compositionally biased region" description="Acidic residues" evidence="4">
    <location>
        <begin position="553"/>
        <end position="565"/>
    </location>
</feature>
<evidence type="ECO:0000313" key="5">
    <source>
        <dbReference type="EMBL" id="TIC28952.1"/>
    </source>
</evidence>
<dbReference type="GO" id="GO:0005869">
    <property type="term" value="C:dynactin complex"/>
    <property type="evidence" value="ECO:0007669"/>
    <property type="project" value="InterPro"/>
</dbReference>
<evidence type="ECO:0000256" key="3">
    <source>
        <dbReference type="SAM" id="Coils"/>
    </source>
</evidence>
<accession>A0A4T0QV14</accession>
<feature type="compositionally biased region" description="Polar residues" evidence="4">
    <location>
        <begin position="363"/>
        <end position="378"/>
    </location>
</feature>
<feature type="region of interest" description="Disordered" evidence="4">
    <location>
        <begin position="1029"/>
        <end position="1051"/>
    </location>
</feature>
<feature type="region of interest" description="Disordered" evidence="4">
    <location>
        <begin position="1073"/>
        <end position="1092"/>
    </location>
</feature>
<feature type="compositionally biased region" description="Basic and acidic residues" evidence="4">
    <location>
        <begin position="333"/>
        <end position="348"/>
    </location>
</feature>
<feature type="compositionally biased region" description="Polar residues" evidence="4">
    <location>
        <begin position="856"/>
        <end position="869"/>
    </location>
</feature>
<feature type="compositionally biased region" description="Basic and acidic residues" evidence="4">
    <location>
        <begin position="653"/>
        <end position="676"/>
    </location>
</feature>
<feature type="region of interest" description="Disordered" evidence="4">
    <location>
        <begin position="1187"/>
        <end position="1216"/>
    </location>
</feature>
<feature type="compositionally biased region" description="Basic and acidic residues" evidence="4">
    <location>
        <begin position="1187"/>
        <end position="1203"/>
    </location>
</feature>
<proteinExistence type="predicted"/>
<comment type="subcellular location">
    <subcellularLocation>
        <location evidence="1">Cytoplasm</location>
    </subcellularLocation>
</comment>
<protein>
    <submittedName>
        <fullName evidence="5">Uncharacterized protein</fullName>
    </submittedName>
</protein>
<gene>
    <name evidence="5" type="ORF">E3Q10_02856</name>
</gene>
<feature type="compositionally biased region" description="Basic and acidic residues" evidence="4">
    <location>
        <begin position="411"/>
        <end position="428"/>
    </location>
</feature>
<feature type="region of interest" description="Disordered" evidence="4">
    <location>
        <begin position="197"/>
        <end position="601"/>
    </location>
</feature>
<feature type="compositionally biased region" description="Basic and acidic residues" evidence="4">
    <location>
        <begin position="807"/>
        <end position="831"/>
    </location>
</feature>
<dbReference type="Pfam" id="PF04912">
    <property type="entry name" value="Dynamitin"/>
    <property type="match status" value="1"/>
</dbReference>
<evidence type="ECO:0000256" key="2">
    <source>
        <dbReference type="ARBA" id="ARBA00022490"/>
    </source>
</evidence>
<feature type="compositionally biased region" description="Acidic residues" evidence="4">
    <location>
        <begin position="320"/>
        <end position="332"/>
    </location>
</feature>
<feature type="compositionally biased region" description="Acidic residues" evidence="4">
    <location>
        <begin position="280"/>
        <end position="289"/>
    </location>
</feature>
<feature type="compositionally biased region" description="Basic and acidic residues" evidence="4">
    <location>
        <begin position="529"/>
        <end position="538"/>
    </location>
</feature>
<feature type="compositionally biased region" description="Polar residues" evidence="4">
    <location>
        <begin position="711"/>
        <end position="727"/>
    </location>
</feature>
<dbReference type="Proteomes" id="UP000305647">
    <property type="component" value="Unassembled WGS sequence"/>
</dbReference>
<feature type="coiled-coil region" evidence="3">
    <location>
        <begin position="1265"/>
        <end position="1324"/>
    </location>
</feature>
<dbReference type="GO" id="GO:0005737">
    <property type="term" value="C:cytoplasm"/>
    <property type="evidence" value="ECO:0007669"/>
    <property type="project" value="UniProtKB-SubCell"/>
</dbReference>
<sequence length="1324" mass="149329">MGRKKSGNELPKRVTLYDDEEHIYKLKLDGSYTLILIDTISQYIENTQLEDCIEKINKKMKLKNKYTIRLILTRSGKDLVLVNSAEDFEKAKKKSRGYLKCKFRFELEDNQPSTPIQSTSQPRLTTTAKKRLSLNPSFINEAEDPTSPLTKQSRRVLQPRSAIMSKTVETYPDIQDYFAAFVKDTIHDYFNNTLHSNTQSEQSSVASNRNSKPGTLSAMRSTVVYDSDISEAHTNKGNPPIRLHRETTPSEVDQLQSSPHFVEHKEQALQQPRLEGLQEVNEDTMEVASEEDRPGDKEKYKRVEEEQEYGREERQKEPEPIEEQLEEQIEGQDEGHEGKSEDKHENDGVRSSPIEQFDDDITLTGSQIPPSAQPQLSSPILAPEQGLETVVTPVHPNEEIKQDQQESQQEGQRESQQEQEQQDTRQGDLEMQQSEEYVPADTESLPSPFKRPSPVKKDRPANNKNEDILDEELDLAKLFGSSTQGSGRPRRSIQAVLGDEKDDEHNELLMEEEANDEDEVMTDYESDDTIDRERERAKLSKSTQSTRRGSSDDNFEADDDEEPGEDKDKREPAMEAPPVVHSTSQFYIPDSPTASERAVSAQINAHDSLSISVNQSFSRQGDTSLLQNQEDDNEAENGEHQQYIGSEILPPQVHDEQSDSRDAKSEDFLQDEKLAEGEGEEDQPERTPQRDNGETSSIPQSKLSPQPMIESGSTPDLNQTQLSTVSNDTKDRLYQEALGTDNTKDKDAQDTTKDANEGVEATPAVEASKSQDVEKSSNESTDLEKPKPALGKRSREEAPSDEDESIQETKRTKYNDDKVSKEPKGRARHSEGGIYHAQRKIAMPPRLSINFDDLIKQTSKGPRSSSSFLPLSELKKDKSRYAIESPMASPRASPAVESRPRPSVKRVATSDNNDNSSSSDSDNDDSSSDEEEAKRPRRKMMSSYSKYSTLPDIDTAPDVYETEEPAPHSSQMLSDEEEFGVIQNTSNDAIDAAKLPNTKSATKKFRRKRFDAIGEQDFSGSVASQSLQKLKKLTNDNPSESSSSDEDDLYQRRKGMSTEDRLNLLKTELNDIEQSASREDNSSELQKQRKPQVINEIPESVTHNEVKESEQSNQIDDIGLIDLDRRIKLLEKSVGTDTLMQSTERFPVPLVNTIQKLEQQMSLLTQPRHLDAISRRLKLLNSELEKVNESKSRLSSDNNREITETDDGSQQGSTGMNMVTQNKVDKLFNSLERIEPLIPLTPHVLDRLTTLSEVHRKASNSVSDIDELKLQTMNISNNIKTLNDATSTLSQSLEENDKLVKSNVDNVMMRIEEISSRLASLQQK</sequence>
<feature type="region of interest" description="Disordered" evidence="4">
    <location>
        <begin position="614"/>
        <end position="1003"/>
    </location>
</feature>
<feature type="compositionally biased region" description="Polar residues" evidence="4">
    <location>
        <begin position="197"/>
        <end position="220"/>
    </location>
</feature>
<feature type="compositionally biased region" description="Basic and acidic residues" evidence="4">
    <location>
        <begin position="455"/>
        <end position="467"/>
    </location>
</feature>
<dbReference type="PANTHER" id="PTHR15346">
    <property type="entry name" value="DYNACTIN SUBUNIT"/>
    <property type="match status" value="1"/>
</dbReference>
<evidence type="ECO:0000256" key="1">
    <source>
        <dbReference type="ARBA" id="ARBA00004496"/>
    </source>
</evidence>
<feature type="compositionally biased region" description="Polar residues" evidence="4">
    <location>
        <begin position="694"/>
        <end position="704"/>
    </location>
</feature>
<organism evidence="5 6">
    <name type="scientific">Wallemia mellicola</name>
    <dbReference type="NCBI Taxonomy" id="1708541"/>
    <lineage>
        <taxon>Eukaryota</taxon>
        <taxon>Fungi</taxon>
        <taxon>Dikarya</taxon>
        <taxon>Basidiomycota</taxon>
        <taxon>Wallemiomycotina</taxon>
        <taxon>Wallemiomycetes</taxon>
        <taxon>Wallemiales</taxon>
        <taxon>Wallemiaceae</taxon>
        <taxon>Wallemia</taxon>
    </lineage>
</organism>
<feature type="compositionally biased region" description="Acidic residues" evidence="4">
    <location>
        <begin position="509"/>
        <end position="528"/>
    </location>
</feature>
<dbReference type="GO" id="GO:0007017">
    <property type="term" value="P:microtubule-based process"/>
    <property type="evidence" value="ECO:0007669"/>
    <property type="project" value="InterPro"/>
</dbReference>
<keyword evidence="3" id="KW-0175">Coiled coil</keyword>
<reference evidence="5 6" key="1">
    <citation type="submission" date="2019-03" db="EMBL/GenBank/DDBJ databases">
        <title>Sequencing 25 genomes of Wallemia mellicola.</title>
        <authorList>
            <person name="Gostincar C."/>
        </authorList>
    </citation>
    <scope>NUCLEOTIDE SEQUENCE [LARGE SCALE GENOMIC DNA]</scope>
    <source>
        <strain evidence="5 6">EXF-8738</strain>
    </source>
</reference>
<feature type="compositionally biased region" description="Basic and acidic residues" evidence="4">
    <location>
        <begin position="769"/>
        <end position="798"/>
    </location>
</feature>
<name>A0A4T0QV14_9BASI</name>
<keyword evidence="2" id="KW-0963">Cytoplasm</keyword>
<feature type="compositionally biased region" description="Basic and acidic residues" evidence="4">
    <location>
        <begin position="742"/>
        <end position="756"/>
    </location>
</feature>
<evidence type="ECO:0000313" key="6">
    <source>
        <dbReference type="Proteomes" id="UP000305647"/>
    </source>
</evidence>
<dbReference type="EMBL" id="SPRO01000032">
    <property type="protein sequence ID" value="TIC28952.1"/>
    <property type="molecule type" value="Genomic_DNA"/>
</dbReference>
<feature type="compositionally biased region" description="Low complexity" evidence="4">
    <location>
        <begin position="910"/>
        <end position="920"/>
    </location>
</feature>
<dbReference type="InterPro" id="IPR028133">
    <property type="entry name" value="Dynamitin"/>
</dbReference>
<feature type="compositionally biased region" description="Polar residues" evidence="4">
    <location>
        <begin position="614"/>
        <end position="628"/>
    </location>
</feature>